<dbReference type="Proteomes" id="UP000683360">
    <property type="component" value="Unassembled WGS sequence"/>
</dbReference>
<name>A0A8S3QMZ1_MYTED</name>
<evidence type="ECO:0000313" key="4">
    <source>
        <dbReference type="Proteomes" id="UP000683360"/>
    </source>
</evidence>
<feature type="chain" id="PRO_5035721169" evidence="2">
    <location>
        <begin position="23"/>
        <end position="187"/>
    </location>
</feature>
<organism evidence="3 4">
    <name type="scientific">Mytilus edulis</name>
    <name type="common">Blue mussel</name>
    <dbReference type="NCBI Taxonomy" id="6550"/>
    <lineage>
        <taxon>Eukaryota</taxon>
        <taxon>Metazoa</taxon>
        <taxon>Spiralia</taxon>
        <taxon>Lophotrochozoa</taxon>
        <taxon>Mollusca</taxon>
        <taxon>Bivalvia</taxon>
        <taxon>Autobranchia</taxon>
        <taxon>Pteriomorphia</taxon>
        <taxon>Mytilida</taxon>
        <taxon>Mytiloidea</taxon>
        <taxon>Mytilidae</taxon>
        <taxon>Mytilinae</taxon>
        <taxon>Mytilus</taxon>
    </lineage>
</organism>
<keyword evidence="2" id="KW-0732">Signal</keyword>
<dbReference type="EMBL" id="CAJPWZ010000548">
    <property type="protein sequence ID" value="CAG2196194.1"/>
    <property type="molecule type" value="Genomic_DNA"/>
</dbReference>
<keyword evidence="1" id="KW-0812">Transmembrane</keyword>
<comment type="caution">
    <text evidence="3">The sequence shown here is derived from an EMBL/GenBank/DDBJ whole genome shotgun (WGS) entry which is preliminary data.</text>
</comment>
<feature type="signal peptide" evidence="2">
    <location>
        <begin position="1"/>
        <end position="22"/>
    </location>
</feature>
<keyword evidence="1" id="KW-0472">Membrane</keyword>
<evidence type="ECO:0000256" key="2">
    <source>
        <dbReference type="SAM" id="SignalP"/>
    </source>
</evidence>
<proteinExistence type="predicted"/>
<sequence length="187" mass="20609">MEQYKLILGCFLICALCYGLKCEECKRDDLYSYHCEGFCNGSLTVLCDETTTTRASISEKTKASGTLSTGAGIGLGAVLVVIVIFVILYVLKRRMRLSLPHNNPGTNNGVVQHLQQPTRNHIMFISGSEGKNVIIASTSLKGLHTLPFLILFTHIDEFLQTIDGLIDKILNTTTKRSTDILVQLCNV</sequence>
<dbReference type="AlphaFoldDB" id="A0A8S3QMZ1"/>
<keyword evidence="1" id="KW-1133">Transmembrane helix</keyword>
<evidence type="ECO:0000313" key="3">
    <source>
        <dbReference type="EMBL" id="CAG2196194.1"/>
    </source>
</evidence>
<protein>
    <submittedName>
        <fullName evidence="3">Uncharacterized protein</fullName>
    </submittedName>
</protein>
<gene>
    <name evidence="3" type="ORF">MEDL_11077</name>
</gene>
<accession>A0A8S3QMZ1</accession>
<dbReference type="OrthoDB" id="10466601at2759"/>
<keyword evidence="4" id="KW-1185">Reference proteome</keyword>
<reference evidence="3" key="1">
    <citation type="submission" date="2021-03" db="EMBL/GenBank/DDBJ databases">
        <authorList>
            <person name="Bekaert M."/>
        </authorList>
    </citation>
    <scope>NUCLEOTIDE SEQUENCE</scope>
</reference>
<feature type="transmembrane region" description="Helical" evidence="1">
    <location>
        <begin position="71"/>
        <end position="91"/>
    </location>
</feature>
<evidence type="ECO:0000256" key="1">
    <source>
        <dbReference type="SAM" id="Phobius"/>
    </source>
</evidence>